<evidence type="ECO:0000259" key="7">
    <source>
        <dbReference type="PROSITE" id="PS50043"/>
    </source>
</evidence>
<dbReference type="InterPro" id="IPR036388">
    <property type="entry name" value="WH-like_DNA-bd_sf"/>
</dbReference>
<dbReference type="FunFam" id="3.40.50.2300:FF:000018">
    <property type="entry name" value="DNA-binding transcriptional regulator NtrC"/>
    <property type="match status" value="1"/>
</dbReference>
<dbReference type="PANTHER" id="PTHR44688">
    <property type="entry name" value="DNA-BINDING TRANSCRIPTIONAL ACTIVATOR DEVR_DOSR"/>
    <property type="match status" value="1"/>
</dbReference>
<dbReference type="EMBL" id="BGZJ01000002">
    <property type="protein sequence ID" value="GBO94598.1"/>
    <property type="molecule type" value="Genomic_DNA"/>
</dbReference>
<evidence type="ECO:0000256" key="2">
    <source>
        <dbReference type="ARBA" id="ARBA00023012"/>
    </source>
</evidence>
<dbReference type="Gene3D" id="1.10.10.10">
    <property type="entry name" value="Winged helix-like DNA-binding domain superfamily/Winged helix DNA-binding domain"/>
    <property type="match status" value="1"/>
</dbReference>
<dbReference type="SUPFAM" id="SSF46894">
    <property type="entry name" value="C-terminal effector domain of the bipartite response regulators"/>
    <property type="match status" value="1"/>
</dbReference>
<accession>A0A388SE85</accession>
<dbReference type="PROSITE" id="PS50043">
    <property type="entry name" value="HTH_LUXR_2"/>
    <property type="match status" value="1"/>
</dbReference>
<dbReference type="PANTHER" id="PTHR44688:SF16">
    <property type="entry name" value="DNA-BINDING TRANSCRIPTIONAL ACTIVATOR DEVR_DOSR"/>
    <property type="match status" value="1"/>
</dbReference>
<dbReference type="Pfam" id="PF00072">
    <property type="entry name" value="Response_reg"/>
    <property type="match status" value="1"/>
</dbReference>
<gene>
    <name evidence="9" type="ORF">MESMUL_19520</name>
</gene>
<comment type="caution">
    <text evidence="9">The sequence shown here is derived from an EMBL/GenBank/DDBJ whole genome shotgun (WGS) entry which is preliminary data.</text>
</comment>
<sequence length="218" mass="24612">MALQTDTPALPPLIRIVDDNDTLRQSLEFMLQCEGYEVVSYASAMEFLKSDTPSRPGCLILDIQMPEMSGLDLFDRLNHRGYEVPVIFLTAHGDIDMAVGAMRDGACDFQTKPINVEKFLPAVARALENDRLRREGISRDIREEVKLFQSLSEREEKICRLTIQGFVSRAIGERLEISHRTVEHYRGSALKKLGLHSSADLAQFFARVDAFLAANPER</sequence>
<keyword evidence="2" id="KW-0902">Two-component regulatory system</keyword>
<dbReference type="SUPFAM" id="SSF52172">
    <property type="entry name" value="CheY-like"/>
    <property type="match status" value="1"/>
</dbReference>
<dbReference type="GO" id="GO:0000160">
    <property type="term" value="P:phosphorelay signal transduction system"/>
    <property type="evidence" value="ECO:0007669"/>
    <property type="project" value="UniProtKB-KW"/>
</dbReference>
<keyword evidence="3" id="KW-0805">Transcription regulation</keyword>
<dbReference type="OrthoDB" id="9802186at2"/>
<evidence type="ECO:0000256" key="6">
    <source>
        <dbReference type="PROSITE-ProRule" id="PRU00169"/>
    </source>
</evidence>
<keyword evidence="4 9" id="KW-0238">DNA-binding</keyword>
<evidence type="ECO:0000259" key="8">
    <source>
        <dbReference type="PROSITE" id="PS50110"/>
    </source>
</evidence>
<evidence type="ECO:0000256" key="5">
    <source>
        <dbReference type="ARBA" id="ARBA00023163"/>
    </source>
</evidence>
<dbReference type="PROSITE" id="PS50110">
    <property type="entry name" value="RESPONSE_REGULATORY"/>
    <property type="match status" value="1"/>
</dbReference>
<protein>
    <submittedName>
        <fullName evidence="9">DNA-binding response regulator</fullName>
    </submittedName>
</protein>
<evidence type="ECO:0000256" key="4">
    <source>
        <dbReference type="ARBA" id="ARBA00023125"/>
    </source>
</evidence>
<dbReference type="Proteomes" id="UP000266091">
    <property type="component" value="Unassembled WGS sequence"/>
</dbReference>
<dbReference type="PRINTS" id="PR00038">
    <property type="entry name" value="HTHLUXR"/>
</dbReference>
<organism evidence="9 10">
    <name type="scientific">Mesosutterella multiformis</name>
    <dbReference type="NCBI Taxonomy" id="2259133"/>
    <lineage>
        <taxon>Bacteria</taxon>
        <taxon>Pseudomonadati</taxon>
        <taxon>Pseudomonadota</taxon>
        <taxon>Betaproteobacteria</taxon>
        <taxon>Burkholderiales</taxon>
        <taxon>Sutterellaceae</taxon>
        <taxon>Mesosutterella</taxon>
    </lineage>
</organism>
<evidence type="ECO:0000313" key="10">
    <source>
        <dbReference type="Proteomes" id="UP000266091"/>
    </source>
</evidence>
<dbReference type="GO" id="GO:0003677">
    <property type="term" value="F:DNA binding"/>
    <property type="evidence" value="ECO:0007669"/>
    <property type="project" value="UniProtKB-KW"/>
</dbReference>
<name>A0A388SE85_9BURK</name>
<dbReference type="AlphaFoldDB" id="A0A388SE85"/>
<dbReference type="InterPro" id="IPR016032">
    <property type="entry name" value="Sig_transdc_resp-reg_C-effctor"/>
</dbReference>
<keyword evidence="10" id="KW-1185">Reference proteome</keyword>
<dbReference type="Pfam" id="PF00196">
    <property type="entry name" value="GerE"/>
    <property type="match status" value="1"/>
</dbReference>
<dbReference type="CDD" id="cd06170">
    <property type="entry name" value="LuxR_C_like"/>
    <property type="match status" value="1"/>
</dbReference>
<dbReference type="GO" id="GO:0006355">
    <property type="term" value="P:regulation of DNA-templated transcription"/>
    <property type="evidence" value="ECO:0007669"/>
    <property type="project" value="InterPro"/>
</dbReference>
<dbReference type="InterPro" id="IPR000792">
    <property type="entry name" value="Tscrpt_reg_LuxR_C"/>
</dbReference>
<feature type="domain" description="HTH luxR-type" evidence="7">
    <location>
        <begin position="144"/>
        <end position="209"/>
    </location>
</feature>
<dbReference type="Gene3D" id="3.40.50.2300">
    <property type="match status" value="1"/>
</dbReference>
<keyword evidence="5" id="KW-0804">Transcription</keyword>
<dbReference type="SMART" id="SM00421">
    <property type="entry name" value="HTH_LUXR"/>
    <property type="match status" value="1"/>
</dbReference>
<proteinExistence type="predicted"/>
<reference evidence="9 10" key="1">
    <citation type="journal article" date="2018" name="Int. J. Syst. Evol. Microbiol.">
        <title>Mesosutterella multiformis gen. nov., sp. nov., a member of the family Sutterellaceae and Sutterella megalosphaeroides sp. nov., isolated from human faeces.</title>
        <authorList>
            <person name="Sakamoto M."/>
            <person name="Ikeyama N."/>
            <person name="Kunihiro T."/>
            <person name="Iino T."/>
            <person name="Yuki M."/>
            <person name="Ohkuma M."/>
        </authorList>
    </citation>
    <scope>NUCLEOTIDE SEQUENCE [LARGE SCALE GENOMIC DNA]</scope>
    <source>
        <strain evidence="9 10">4NBBH2</strain>
    </source>
</reference>
<dbReference type="SMART" id="SM00448">
    <property type="entry name" value="REC"/>
    <property type="match status" value="1"/>
</dbReference>
<feature type="modified residue" description="4-aspartylphosphate" evidence="6">
    <location>
        <position position="62"/>
    </location>
</feature>
<feature type="domain" description="Response regulatory" evidence="8">
    <location>
        <begin position="13"/>
        <end position="127"/>
    </location>
</feature>
<evidence type="ECO:0000256" key="3">
    <source>
        <dbReference type="ARBA" id="ARBA00023015"/>
    </source>
</evidence>
<dbReference type="RefSeq" id="WP_116270837.1">
    <property type="nucleotide sequence ID" value="NZ_BGZJ01000002.1"/>
</dbReference>
<evidence type="ECO:0000256" key="1">
    <source>
        <dbReference type="ARBA" id="ARBA00022553"/>
    </source>
</evidence>
<keyword evidence="1 6" id="KW-0597">Phosphoprotein</keyword>
<dbReference type="PROSITE" id="PS00622">
    <property type="entry name" value="HTH_LUXR_1"/>
    <property type="match status" value="1"/>
</dbReference>
<dbReference type="InterPro" id="IPR011006">
    <property type="entry name" value="CheY-like_superfamily"/>
</dbReference>
<dbReference type="InterPro" id="IPR001789">
    <property type="entry name" value="Sig_transdc_resp-reg_receiver"/>
</dbReference>
<evidence type="ECO:0000313" key="9">
    <source>
        <dbReference type="EMBL" id="GBO94598.1"/>
    </source>
</evidence>